<dbReference type="InterPro" id="IPR029058">
    <property type="entry name" value="AB_hydrolase_fold"/>
</dbReference>
<dbReference type="Pfam" id="PF08386">
    <property type="entry name" value="Abhydrolase_4"/>
    <property type="match status" value="1"/>
</dbReference>
<feature type="domain" description="Peptidase S33 tripeptidyl aminopeptidase-like C-terminal" evidence="5">
    <location>
        <begin position="483"/>
        <end position="575"/>
    </location>
</feature>
<dbReference type="Proteomes" id="UP000230605">
    <property type="component" value="Chromosome 3"/>
</dbReference>
<evidence type="ECO:0000256" key="1">
    <source>
        <dbReference type="ARBA" id="ARBA00010088"/>
    </source>
</evidence>
<protein>
    <recommendedName>
        <fullName evidence="5">Peptidase S33 tripeptidyl aminopeptidase-like C-terminal domain-containing protein</fullName>
    </recommendedName>
</protein>
<evidence type="ECO:0000313" key="7">
    <source>
        <dbReference type="EMBL" id="WPB00884.1"/>
    </source>
</evidence>
<reference evidence="6 8" key="1">
    <citation type="submission" date="2015-10" db="EMBL/GenBank/DDBJ databases">
        <title>The cercosporin biosynthetic gene cluster was horizontally transferred to several fungal lineages and shown to be expanded in Cercospora beticola based on microsynteny with recipient genomes.</title>
        <authorList>
            <person name="De Jonge R."/>
            <person name="Ebert M.K."/>
            <person name="Suttle J.C."/>
            <person name="Jurick Ii W.M."/>
            <person name="Secor G.A."/>
            <person name="Thomma B.P."/>
            <person name="Van De Peer Y."/>
            <person name="Bolton M.D."/>
        </authorList>
    </citation>
    <scope>NUCLEOTIDE SEQUENCE [LARGE SCALE GENOMIC DNA]</scope>
    <source>
        <strain evidence="6 8">09-40</strain>
    </source>
</reference>
<dbReference type="PANTHER" id="PTHR43248">
    <property type="entry name" value="2-SUCCINYL-6-HYDROXY-2,4-CYCLOHEXADIENE-1-CARBOXYLATE SYNTHASE"/>
    <property type="match status" value="1"/>
</dbReference>
<dbReference type="AlphaFoldDB" id="A0A2G5I3T9"/>
<dbReference type="PANTHER" id="PTHR43248:SF25">
    <property type="entry name" value="AB HYDROLASE-1 DOMAIN-CONTAINING PROTEIN-RELATED"/>
    <property type="match status" value="1"/>
</dbReference>
<dbReference type="SUPFAM" id="SSF53474">
    <property type="entry name" value="alpha/beta-Hydrolases"/>
    <property type="match status" value="1"/>
</dbReference>
<dbReference type="GO" id="GO:0016787">
    <property type="term" value="F:hydrolase activity"/>
    <property type="evidence" value="ECO:0007669"/>
    <property type="project" value="UniProtKB-KW"/>
</dbReference>
<feature type="region of interest" description="Disordered" evidence="3">
    <location>
        <begin position="239"/>
        <end position="259"/>
    </location>
</feature>
<reference evidence="7 9" key="2">
    <citation type="submission" date="2023-09" db="EMBL/GenBank/DDBJ databases">
        <title>Complete-Gapless Cercospora beticola genome.</title>
        <authorList>
            <person name="Wyatt N.A."/>
            <person name="Spanner R.E."/>
            <person name="Bolton M.D."/>
        </authorList>
    </citation>
    <scope>NUCLEOTIDE SEQUENCE [LARGE SCALE GENOMIC DNA]</scope>
    <source>
        <strain evidence="7">Cb09-40</strain>
    </source>
</reference>
<proteinExistence type="inferred from homology"/>
<dbReference type="Gene3D" id="3.40.50.1820">
    <property type="entry name" value="alpha/beta hydrolase"/>
    <property type="match status" value="1"/>
</dbReference>
<dbReference type="Proteomes" id="UP001302367">
    <property type="component" value="Chromosome 3"/>
</dbReference>
<dbReference type="InterPro" id="IPR013595">
    <property type="entry name" value="Pept_S33_TAP-like_C"/>
</dbReference>
<name>A0A2G5I3T9_CERBT</name>
<dbReference type="EMBL" id="CP134186">
    <property type="protein sequence ID" value="WPB00884.1"/>
    <property type="molecule type" value="Genomic_DNA"/>
</dbReference>
<keyword evidence="4" id="KW-0732">Signal</keyword>
<evidence type="ECO:0000313" key="6">
    <source>
        <dbReference type="EMBL" id="PIA99428.1"/>
    </source>
</evidence>
<dbReference type="EMBL" id="LKMD01000101">
    <property type="protein sequence ID" value="PIA99428.1"/>
    <property type="molecule type" value="Genomic_DNA"/>
</dbReference>
<gene>
    <name evidence="6" type="ORF">CB0940_03702</name>
    <name evidence="7" type="ORF">RHO25_005504</name>
</gene>
<dbReference type="InterPro" id="IPR051601">
    <property type="entry name" value="Serine_prot/Carboxylest_S33"/>
</dbReference>
<evidence type="ECO:0000256" key="2">
    <source>
        <dbReference type="ARBA" id="ARBA00022801"/>
    </source>
</evidence>
<evidence type="ECO:0000313" key="8">
    <source>
        <dbReference type="Proteomes" id="UP000230605"/>
    </source>
</evidence>
<accession>A0A2G5I3T9</accession>
<organism evidence="6 8">
    <name type="scientific">Cercospora beticola</name>
    <name type="common">Sugarbeet leaf spot fungus</name>
    <dbReference type="NCBI Taxonomy" id="122368"/>
    <lineage>
        <taxon>Eukaryota</taxon>
        <taxon>Fungi</taxon>
        <taxon>Dikarya</taxon>
        <taxon>Ascomycota</taxon>
        <taxon>Pezizomycotina</taxon>
        <taxon>Dothideomycetes</taxon>
        <taxon>Dothideomycetidae</taxon>
        <taxon>Mycosphaerellales</taxon>
        <taxon>Mycosphaerellaceae</taxon>
        <taxon>Cercospora</taxon>
    </lineage>
</organism>
<keyword evidence="2" id="KW-0378">Hydrolase</keyword>
<evidence type="ECO:0000256" key="3">
    <source>
        <dbReference type="SAM" id="MobiDB-lite"/>
    </source>
</evidence>
<evidence type="ECO:0000313" key="9">
    <source>
        <dbReference type="Proteomes" id="UP001302367"/>
    </source>
</evidence>
<sequence length="595" mass="66850">MTFLGVGLLFLCTYINPVQAITPLYWNLGSPSNITSASKEARFDWSSLNSSTELVYEPCYGDKFQCARLTVPLDWRNESNPNNVSLPIIRLPARVPTSDPNHGGTIITNPGGPGGPGTLWVLDNAELVQKKLEGPKSYEILSFDPRGIFRSEPNTYCFEDAVQAEVWYDQKEAVGGLTSSEYALKFNWAAERARGELCASTHNGRYPNGDNIRQHISTAYVARDLLEIVKKVESHKRASDSRRLNASGDDQQPFREKAKGPEPKLQYYGVSYGTFLGETFAAMYPEHVGRMLLDANLDADNWVDRYEGSIDDHLPIREFFFESCFYGKNDCAFYRESDKGPEDVKKRFNALLDLLEKVPAYATGDGRATPITRSVVVQGFMSTTYQPILFFRSFAKFLNDVATEQNPGVPFWQRPIPTKDAFSDKLLAQQYLGGEATPSVHCGDGPEPVSDRYDQFSAFQNYLQNLTERFGSEVAGLQADFKIACWSWPSSLRTKWRFDGPFEADDVPILFVNNRLDPATPAKSAAKMAKRYKGSVFLEQDSVGHGALFPPSDCMWEHVKKYFDKGELPEQGTVCKSDCVPFGEVCERLDGWKTW</sequence>
<feature type="chain" id="PRO_5013579447" description="Peptidase S33 tripeptidyl aminopeptidase-like C-terminal domain-containing protein" evidence="4">
    <location>
        <begin position="21"/>
        <end position="595"/>
    </location>
</feature>
<keyword evidence="9" id="KW-1185">Reference proteome</keyword>
<comment type="similarity">
    <text evidence="1">Belongs to the peptidase S33 family.</text>
</comment>
<feature type="signal peptide" evidence="4">
    <location>
        <begin position="1"/>
        <end position="20"/>
    </location>
</feature>
<dbReference type="OrthoDB" id="425534at2759"/>
<evidence type="ECO:0000259" key="5">
    <source>
        <dbReference type="Pfam" id="PF08386"/>
    </source>
</evidence>
<evidence type="ECO:0000256" key="4">
    <source>
        <dbReference type="SAM" id="SignalP"/>
    </source>
</evidence>